<dbReference type="InterPro" id="IPR005534">
    <property type="entry name" value="Curli_assmbl/transp-comp_CsgG"/>
</dbReference>
<keyword evidence="2" id="KW-0732">Signal</keyword>
<organism evidence="6">
    <name type="scientific">hydrothermal vent metagenome</name>
    <dbReference type="NCBI Taxonomy" id="652676"/>
    <lineage>
        <taxon>unclassified sequences</taxon>
        <taxon>metagenomes</taxon>
        <taxon>ecological metagenomes</taxon>
    </lineage>
</organism>
<evidence type="ECO:0000256" key="1">
    <source>
        <dbReference type="ARBA" id="ARBA00022475"/>
    </source>
</evidence>
<keyword evidence="4" id="KW-0564">Palmitate</keyword>
<dbReference type="GO" id="GO:0030288">
    <property type="term" value="C:outer membrane-bounded periplasmic space"/>
    <property type="evidence" value="ECO:0007669"/>
    <property type="project" value="InterPro"/>
</dbReference>
<dbReference type="PANTHER" id="PTHR41164">
    <property type="entry name" value="CURLI PRODUCTION ASSEMBLY/TRANSPORT COMPONENT CSGG"/>
    <property type="match status" value="1"/>
</dbReference>
<reference evidence="6" key="1">
    <citation type="submission" date="2015-10" db="EMBL/GenBank/DDBJ databases">
        <authorList>
            <person name="Gilbert D.G."/>
        </authorList>
    </citation>
    <scope>NUCLEOTIDE SEQUENCE</scope>
</reference>
<proteinExistence type="predicted"/>
<dbReference type="EMBL" id="CZQC01000050">
    <property type="protein sequence ID" value="CUS41656.1"/>
    <property type="molecule type" value="Genomic_DNA"/>
</dbReference>
<dbReference type="PANTHER" id="PTHR41164:SF1">
    <property type="entry name" value="CURLI PRODUCTION ASSEMBLY_TRANSPORT COMPONENT CSGG"/>
    <property type="match status" value="1"/>
</dbReference>
<keyword evidence="1" id="KW-1003">Cell membrane</keyword>
<dbReference type="SUPFAM" id="SSF52964">
    <property type="entry name" value="TolB, N-terminal domain"/>
    <property type="match status" value="1"/>
</dbReference>
<keyword evidence="5 6" id="KW-0449">Lipoprotein</keyword>
<dbReference type="PROSITE" id="PS51257">
    <property type="entry name" value="PROKAR_LIPOPROTEIN"/>
    <property type="match status" value="1"/>
</dbReference>
<evidence type="ECO:0000256" key="3">
    <source>
        <dbReference type="ARBA" id="ARBA00023136"/>
    </source>
</evidence>
<dbReference type="AlphaFoldDB" id="A0A170PLQ4"/>
<protein>
    <submittedName>
        <fullName evidence="6">Probable lipoprotein</fullName>
    </submittedName>
</protein>
<sequence length="231" mass="25101">MKIHQNLVSISAVGTAAILALTITGCSATQSHQLVKSETVETYKSDYSGVKTTLVVGNFQNRSTYMQGLFSSGDDKLGNQAKTILKTHLQQTNRFKVVDRENLETMKNEAKLNGVEMKLTGARYTVTGDVTEFGRKVTGDKQFFGILGSGKKQTAYAKVTLNIVDVVNGEIVYSTQAAGEYEMSNREVIGFGSTASYDATLNGKVLNFAITEAVNNMARDIDNGSWKVEAN</sequence>
<keyword evidence="3" id="KW-0472">Membrane</keyword>
<evidence type="ECO:0000313" key="6">
    <source>
        <dbReference type="EMBL" id="CUS41656.1"/>
    </source>
</evidence>
<accession>A0A170PLQ4</accession>
<dbReference type="Gene3D" id="3.40.50.10610">
    <property type="entry name" value="ABC-type transport auxiliary lipoprotein component"/>
    <property type="match status" value="1"/>
</dbReference>
<name>A0A170PLQ4_9ZZZZ</name>
<gene>
    <name evidence="6" type="ORF">MGWOODY_Tha2175</name>
</gene>
<evidence type="ECO:0000256" key="5">
    <source>
        <dbReference type="ARBA" id="ARBA00023288"/>
    </source>
</evidence>
<evidence type="ECO:0000256" key="4">
    <source>
        <dbReference type="ARBA" id="ARBA00023139"/>
    </source>
</evidence>
<evidence type="ECO:0000256" key="2">
    <source>
        <dbReference type="ARBA" id="ARBA00022729"/>
    </source>
</evidence>
<dbReference type="Pfam" id="PF03783">
    <property type="entry name" value="CsgG"/>
    <property type="match status" value="1"/>
</dbReference>